<evidence type="ECO:0000313" key="11">
    <source>
        <dbReference type="Proteomes" id="UP001430149"/>
    </source>
</evidence>
<dbReference type="InterPro" id="IPR050250">
    <property type="entry name" value="Macrolide_Exporter_MacB"/>
</dbReference>
<dbReference type="PANTHER" id="PTHR30572">
    <property type="entry name" value="MEMBRANE COMPONENT OF TRANSPORTER-RELATED"/>
    <property type="match status" value="1"/>
</dbReference>
<evidence type="ECO:0000256" key="3">
    <source>
        <dbReference type="ARBA" id="ARBA00022692"/>
    </source>
</evidence>
<evidence type="ECO:0000259" key="9">
    <source>
        <dbReference type="Pfam" id="PF12704"/>
    </source>
</evidence>
<dbReference type="InterPro" id="IPR003838">
    <property type="entry name" value="ABC3_permease_C"/>
</dbReference>
<comment type="similarity">
    <text evidence="6">Belongs to the ABC-4 integral membrane protein family.</text>
</comment>
<evidence type="ECO:0000256" key="2">
    <source>
        <dbReference type="ARBA" id="ARBA00022475"/>
    </source>
</evidence>
<feature type="transmembrane region" description="Helical" evidence="7">
    <location>
        <begin position="20"/>
        <end position="39"/>
    </location>
</feature>
<dbReference type="Proteomes" id="UP001430149">
    <property type="component" value="Unassembled WGS sequence"/>
</dbReference>
<dbReference type="InterPro" id="IPR025857">
    <property type="entry name" value="MacB_PCD"/>
</dbReference>
<feature type="domain" description="ABC3 transporter permease C-terminal" evidence="8">
    <location>
        <begin position="295"/>
        <end position="403"/>
    </location>
</feature>
<feature type="transmembrane region" description="Helical" evidence="7">
    <location>
        <begin position="285"/>
        <end position="314"/>
    </location>
</feature>
<sequence length="411" mass="45283">MDIRPILVTLRRHKFTCCLLVLQIAFTCAIVCNAIFLIGQRLERMRTPSGIAENELVYIQMADIGNRPDAKARAAEDLAALQAIPGVKSAALVDELPFDMGSDNMDVRTDPNQRMATLSASQYFGEGLTKTLGVKLIEGRDFRPEEFVDLSDVYTALAQQQYEKLPKTTLITRDMAERLWPGQDPLGKQIYVGTGLPFTVIGVLQNLIRPGQDRLELGAQYSSVWPVRIPLVQGASFLIRCAPQDREQVLKSAVDKLKALDPNRIVLGKGTMEQHRRDFFQNDRAMAGILFGVCLALLVVTALGIVGLASFWVAQRNRSIGVRRALGATRGNILHYFQTENFLLTTMGIVLGMVLAYGINLFLIVHYELPRMPAMYLPIGALILWGIGQVAVLGPALRAAAVPPVVATRSV</sequence>
<evidence type="ECO:0000259" key="8">
    <source>
        <dbReference type="Pfam" id="PF02687"/>
    </source>
</evidence>
<reference evidence="10" key="1">
    <citation type="submission" date="2020-10" db="EMBL/GenBank/DDBJ databases">
        <title>Phylogeny of dyella-like bacteria.</title>
        <authorList>
            <person name="Fu J."/>
        </authorList>
    </citation>
    <scope>NUCLEOTIDE SEQUENCE</scope>
    <source>
        <strain evidence="10">DHOC52</strain>
    </source>
</reference>
<keyword evidence="11" id="KW-1185">Reference proteome</keyword>
<organism evidence="10 11">
    <name type="scientific">Dyella flava</name>
    <dbReference type="NCBI Taxonomy" id="1920170"/>
    <lineage>
        <taxon>Bacteria</taxon>
        <taxon>Pseudomonadati</taxon>
        <taxon>Pseudomonadota</taxon>
        <taxon>Gammaproteobacteria</taxon>
        <taxon>Lysobacterales</taxon>
        <taxon>Rhodanobacteraceae</taxon>
        <taxon>Dyella</taxon>
    </lineage>
</organism>
<keyword evidence="3 7" id="KW-0812">Transmembrane</keyword>
<feature type="domain" description="MacB-like periplasmic core" evidence="9">
    <location>
        <begin position="34"/>
        <end position="213"/>
    </location>
</feature>
<evidence type="ECO:0000256" key="4">
    <source>
        <dbReference type="ARBA" id="ARBA00022989"/>
    </source>
</evidence>
<evidence type="ECO:0000256" key="6">
    <source>
        <dbReference type="ARBA" id="ARBA00038076"/>
    </source>
</evidence>
<dbReference type="RefSeq" id="WP_204683568.1">
    <property type="nucleotide sequence ID" value="NZ_BSNR01000007.1"/>
</dbReference>
<feature type="transmembrane region" description="Helical" evidence="7">
    <location>
        <begin position="375"/>
        <end position="397"/>
    </location>
</feature>
<dbReference type="Pfam" id="PF12704">
    <property type="entry name" value="MacB_PCD"/>
    <property type="match status" value="1"/>
</dbReference>
<keyword evidence="2" id="KW-1003">Cell membrane</keyword>
<proteinExistence type="inferred from homology"/>
<evidence type="ECO:0000256" key="7">
    <source>
        <dbReference type="SAM" id="Phobius"/>
    </source>
</evidence>
<accession>A0ABS2K8D7</accession>
<comment type="caution">
    <text evidence="10">The sequence shown here is derived from an EMBL/GenBank/DDBJ whole genome shotgun (WGS) entry which is preliminary data.</text>
</comment>
<name>A0ABS2K8D7_9GAMM</name>
<evidence type="ECO:0000256" key="1">
    <source>
        <dbReference type="ARBA" id="ARBA00004651"/>
    </source>
</evidence>
<feature type="transmembrane region" description="Helical" evidence="7">
    <location>
        <begin position="342"/>
        <end position="363"/>
    </location>
</feature>
<keyword evidence="4 7" id="KW-1133">Transmembrane helix</keyword>
<evidence type="ECO:0000256" key="5">
    <source>
        <dbReference type="ARBA" id="ARBA00023136"/>
    </source>
</evidence>
<dbReference type="Pfam" id="PF02687">
    <property type="entry name" value="FtsX"/>
    <property type="match status" value="1"/>
</dbReference>
<evidence type="ECO:0000313" key="10">
    <source>
        <dbReference type="EMBL" id="MBM7127032.1"/>
    </source>
</evidence>
<keyword evidence="5 7" id="KW-0472">Membrane</keyword>
<dbReference type="PANTHER" id="PTHR30572:SF4">
    <property type="entry name" value="ABC TRANSPORTER PERMEASE YTRF"/>
    <property type="match status" value="1"/>
</dbReference>
<protein>
    <submittedName>
        <fullName evidence="10">ABC transporter permease</fullName>
    </submittedName>
</protein>
<comment type="subcellular location">
    <subcellularLocation>
        <location evidence="1">Cell membrane</location>
        <topology evidence="1">Multi-pass membrane protein</topology>
    </subcellularLocation>
</comment>
<gene>
    <name evidence="10" type="ORF">ISP19_16775</name>
</gene>
<dbReference type="EMBL" id="JADIKE010000038">
    <property type="protein sequence ID" value="MBM7127032.1"/>
    <property type="molecule type" value="Genomic_DNA"/>
</dbReference>